<dbReference type="RefSeq" id="WP_096239091.1">
    <property type="nucleotide sequence ID" value="NZ_LT907978.1"/>
</dbReference>
<evidence type="ECO:0000313" key="3">
    <source>
        <dbReference type="Proteomes" id="UP000217549"/>
    </source>
</evidence>
<dbReference type="Proteomes" id="UP000217549">
    <property type="component" value="Chromosome I"/>
</dbReference>
<dbReference type="KEGG" id="ehl:EHLA_0355"/>
<organism evidence="2 3">
    <name type="scientific">Anaerobutyricum hallii</name>
    <dbReference type="NCBI Taxonomy" id="39488"/>
    <lineage>
        <taxon>Bacteria</taxon>
        <taxon>Bacillati</taxon>
        <taxon>Bacillota</taxon>
        <taxon>Clostridia</taxon>
        <taxon>Lachnospirales</taxon>
        <taxon>Lachnospiraceae</taxon>
        <taxon>Anaerobutyricum</taxon>
    </lineage>
</organism>
<sequence length="285" mass="32382">MRKRNSWIQKKSVVVIIAVLLLIAILAVAAELGMKSGSRPLGMIEKIKNGNKDNNESNSDSDLDSDNMEGEDGERESKNDSDSELNTGYGYEMDVFSDKNNSTEKKTVYEKGYDLPVDEQENKTAKEELHEMMQAVWPIYDKSEKGDTSNVVLPNKTVKKILDKIESCSVPAFFSGREEHMCNADKFDAFLKKAQKGEKDSIVVYEVHEDGGIGRNKYIFDGQNMYVLYVGSVWNDDEDVISIDTTYTRIKEWNYAKDGWFTGEYCVPEPPERSETVDGRFRILV</sequence>
<dbReference type="Pfam" id="PF19546">
    <property type="entry name" value="DUF6070"/>
    <property type="match status" value="1"/>
</dbReference>
<gene>
    <name evidence="2" type="ORF">EHLA_0355</name>
</gene>
<protein>
    <submittedName>
        <fullName evidence="2">Consensus disorder prediction</fullName>
    </submittedName>
</protein>
<proteinExistence type="predicted"/>
<dbReference type="EMBL" id="LT907978">
    <property type="protein sequence ID" value="SOB71120.1"/>
    <property type="molecule type" value="Genomic_DNA"/>
</dbReference>
<dbReference type="InterPro" id="IPR045714">
    <property type="entry name" value="DUF6070"/>
</dbReference>
<name>A0A285PTH8_9FIRM</name>
<accession>A0A285PTH8</accession>
<feature type="compositionally biased region" description="Acidic residues" evidence="1">
    <location>
        <begin position="59"/>
        <end position="74"/>
    </location>
</feature>
<keyword evidence="3" id="KW-1185">Reference proteome</keyword>
<feature type="region of interest" description="Disordered" evidence="1">
    <location>
        <begin position="47"/>
        <end position="86"/>
    </location>
</feature>
<reference evidence="3" key="1">
    <citation type="submission" date="2017-09" db="EMBL/GenBank/DDBJ databases">
        <authorList>
            <person name="Shetty A S."/>
        </authorList>
    </citation>
    <scope>NUCLEOTIDE SEQUENCE [LARGE SCALE GENOMIC DNA]</scope>
</reference>
<dbReference type="AlphaFoldDB" id="A0A285PTH8"/>
<evidence type="ECO:0000313" key="2">
    <source>
        <dbReference type="EMBL" id="SOB71120.1"/>
    </source>
</evidence>
<evidence type="ECO:0000256" key="1">
    <source>
        <dbReference type="SAM" id="MobiDB-lite"/>
    </source>
</evidence>